<proteinExistence type="predicted"/>
<keyword evidence="1" id="KW-0255">Endonuclease</keyword>
<gene>
    <name evidence="1" type="ORF">COLO4_37011</name>
</gene>
<organism evidence="1 2">
    <name type="scientific">Corchorus olitorius</name>
    <dbReference type="NCBI Taxonomy" id="93759"/>
    <lineage>
        <taxon>Eukaryota</taxon>
        <taxon>Viridiplantae</taxon>
        <taxon>Streptophyta</taxon>
        <taxon>Embryophyta</taxon>
        <taxon>Tracheophyta</taxon>
        <taxon>Spermatophyta</taxon>
        <taxon>Magnoliopsida</taxon>
        <taxon>eudicotyledons</taxon>
        <taxon>Gunneridae</taxon>
        <taxon>Pentapetalae</taxon>
        <taxon>rosids</taxon>
        <taxon>malvids</taxon>
        <taxon>Malvales</taxon>
        <taxon>Malvaceae</taxon>
        <taxon>Grewioideae</taxon>
        <taxon>Apeibeae</taxon>
        <taxon>Corchorus</taxon>
    </lineage>
</organism>
<dbReference type="GO" id="GO:0004519">
    <property type="term" value="F:endonuclease activity"/>
    <property type="evidence" value="ECO:0007669"/>
    <property type="project" value="UniProtKB-KW"/>
</dbReference>
<name>A0A1R3G3U4_9ROSI</name>
<comment type="caution">
    <text evidence="1">The sequence shown here is derived from an EMBL/GenBank/DDBJ whole genome shotgun (WGS) entry which is preliminary data.</text>
</comment>
<dbReference type="AlphaFoldDB" id="A0A1R3G3U4"/>
<keyword evidence="1" id="KW-0540">Nuclease</keyword>
<dbReference type="PANTHER" id="PTHR35218">
    <property type="entry name" value="RNASE H DOMAIN-CONTAINING PROTEIN"/>
    <property type="match status" value="1"/>
</dbReference>
<sequence length="461" mass="52897">MANRDNQSPPPRNSLPIFLYSIITNLEDLLQLRYPVGPFRASPQIQQNPTFELAIKAILALPPALTAFRRRRLSGMNNTFSDTLVYGDSTDTDFNQRMHNQPCAISQQERNQQQVHDARPITVLIYNARGIARPSFIPSLTEAMAVYNPLLMIITETRSVFGQQLLISHCPNHSIMQSIDPIVYLGGSWILYDRSQKVQRRPVLREVTVLLFALFTHNHDHLPFSVGVVRRWLRLRQIDIPDRFQTYLRFQQAHILVELYANGLADYSFPQISLEPTRPFPVEIDLQYPANTFNMMSNVENIFVLFANAIYQARLVLTLVPNMVSGHIRYILQVTLGGDNAPSMLLTNKRNRRAHLLPLSLRFIVYNTRGLGSIPIQQHVEVLIQQYRPQIIILTDTRLPPFIGQQWAYRLGYSQLVASEPIGMTGGIWFFSDPSAVMFEQINQIPLQVMFNIRALPQPHF</sequence>
<keyword evidence="1" id="KW-0378">Hydrolase</keyword>
<protein>
    <submittedName>
        <fullName evidence="1">Endonuclease/exonuclease/phosphatase</fullName>
    </submittedName>
</protein>
<evidence type="ECO:0000313" key="1">
    <source>
        <dbReference type="EMBL" id="OMO52745.1"/>
    </source>
</evidence>
<accession>A0A1R3G3U4</accession>
<dbReference type="PANTHER" id="PTHR35218:SF7">
    <property type="entry name" value="ENDONUCLEASE_EXONUCLEASE_PHOSPHATASE"/>
    <property type="match status" value="1"/>
</dbReference>
<reference evidence="2" key="1">
    <citation type="submission" date="2013-09" db="EMBL/GenBank/DDBJ databases">
        <title>Corchorus olitorius genome sequencing.</title>
        <authorList>
            <person name="Alam M."/>
            <person name="Haque M.S."/>
            <person name="Islam M.S."/>
            <person name="Emdad E.M."/>
            <person name="Islam M.M."/>
            <person name="Ahmed B."/>
            <person name="Halim A."/>
            <person name="Hossen Q.M.M."/>
            <person name="Hossain M.Z."/>
            <person name="Ahmed R."/>
            <person name="Khan M.M."/>
            <person name="Islam R."/>
            <person name="Rashid M.M."/>
            <person name="Khan S.A."/>
            <person name="Rahman M.S."/>
            <person name="Alam M."/>
            <person name="Yahiya A.S."/>
            <person name="Khan M.S."/>
            <person name="Azam M.S."/>
            <person name="Haque T."/>
            <person name="Lashkar M.Z.H."/>
            <person name="Akhand A.I."/>
            <person name="Morshed G."/>
            <person name="Roy S."/>
            <person name="Uddin K.S."/>
            <person name="Rabeya T."/>
            <person name="Hossain A.S."/>
            <person name="Chowdhury A."/>
            <person name="Snigdha A.R."/>
            <person name="Mortoza M.S."/>
            <person name="Matin S.A."/>
            <person name="Hoque S.M.E."/>
            <person name="Islam M.K."/>
            <person name="Roy D.K."/>
            <person name="Haider R."/>
            <person name="Moosa M.M."/>
            <person name="Elias S.M."/>
            <person name="Hasan A.M."/>
            <person name="Jahan S."/>
            <person name="Shafiuddin M."/>
            <person name="Mahmood N."/>
            <person name="Shommy N.S."/>
        </authorList>
    </citation>
    <scope>NUCLEOTIDE SEQUENCE [LARGE SCALE GENOMIC DNA]</scope>
    <source>
        <strain evidence="2">cv. O-4</strain>
    </source>
</reference>
<keyword evidence="2" id="KW-1185">Reference proteome</keyword>
<evidence type="ECO:0000313" key="2">
    <source>
        <dbReference type="Proteomes" id="UP000187203"/>
    </source>
</evidence>
<dbReference type="Proteomes" id="UP000187203">
    <property type="component" value="Unassembled WGS sequence"/>
</dbReference>
<dbReference type="EMBL" id="AWUE01023782">
    <property type="protein sequence ID" value="OMO52745.1"/>
    <property type="molecule type" value="Genomic_DNA"/>
</dbReference>